<organism evidence="1 2">
    <name type="scientific">Paenibacillus ehimensis</name>
    <dbReference type="NCBI Taxonomy" id="79264"/>
    <lineage>
        <taxon>Bacteria</taxon>
        <taxon>Bacillati</taxon>
        <taxon>Bacillota</taxon>
        <taxon>Bacilli</taxon>
        <taxon>Bacillales</taxon>
        <taxon>Paenibacillaceae</taxon>
        <taxon>Paenibacillus</taxon>
    </lineage>
</organism>
<reference evidence="1" key="1">
    <citation type="submission" date="2023-07" db="EMBL/GenBank/DDBJ databases">
        <authorList>
            <person name="Aktuganov G."/>
            <person name="Boyko T."/>
            <person name="Delegan Y."/>
            <person name="Galimzianova N."/>
            <person name="Gilvanova E."/>
            <person name="Korobov V."/>
            <person name="Kuzmina L."/>
            <person name="Melentiev A."/>
            <person name="Milman P."/>
            <person name="Ryabova A."/>
            <person name="Stupak E."/>
            <person name="Yasakov T."/>
            <person name="Zharikova N."/>
            <person name="Zhurenko E."/>
        </authorList>
    </citation>
    <scope>NUCLEOTIDE SEQUENCE</scope>
    <source>
        <strain evidence="1">IB-739</strain>
    </source>
</reference>
<evidence type="ECO:0000313" key="2">
    <source>
        <dbReference type="Proteomes" id="UP001168883"/>
    </source>
</evidence>
<dbReference type="EMBL" id="JAUMKJ010000004">
    <property type="protein sequence ID" value="MDO3676162.1"/>
    <property type="molecule type" value="Genomic_DNA"/>
</dbReference>
<dbReference type="Proteomes" id="UP001168883">
    <property type="component" value="Unassembled WGS sequence"/>
</dbReference>
<comment type="caution">
    <text evidence="1">The sequence shown here is derived from an EMBL/GenBank/DDBJ whole genome shotgun (WGS) entry which is preliminary data.</text>
</comment>
<keyword evidence="2" id="KW-1185">Reference proteome</keyword>
<dbReference type="RefSeq" id="WP_025848060.1">
    <property type="nucleotide sequence ID" value="NZ_JARLKN010000050.1"/>
</dbReference>
<dbReference type="CDD" id="cd00761">
    <property type="entry name" value="Glyco_tranf_GTA_type"/>
    <property type="match status" value="1"/>
</dbReference>
<evidence type="ECO:0000313" key="1">
    <source>
        <dbReference type="EMBL" id="MDO3676162.1"/>
    </source>
</evidence>
<dbReference type="Pfam" id="PF11316">
    <property type="entry name" value="Rhamno_transf"/>
    <property type="match status" value="1"/>
</dbReference>
<sequence>MPNKKIIVGIEFNNRSKPNNRWKVGLTKSWIEYRMSIFMKYTLQSLKKQTHQNFTALIRYADESEPLIRQTLAKYAPLPKNIRFVPESLYLQTQKKLADGYKLLYLVRLDCDDTYHKSFIRQLHNYKPKRGTRALINQKGYIYDSLRRRIATVKKSSPPFYTFIYKTSEYFNGKRYATPRGHSSVIQHKHEILTKKGKRNYMVVVHERNTLNQRLLSKKNFKSKPSKVKAVLKKFI</sequence>
<protein>
    <submittedName>
        <fullName evidence="1">Glycosyltransferase</fullName>
    </submittedName>
</protein>
<accession>A0ABT8V6R4</accession>
<name>A0ABT8V6R4_9BACL</name>
<dbReference type="InterPro" id="IPR021466">
    <property type="entry name" value="Put_rhamnosyl_transferase"/>
</dbReference>
<gene>
    <name evidence="1" type="ORF">Q3C12_04040</name>
</gene>
<proteinExistence type="predicted"/>